<dbReference type="InterPro" id="IPR020902">
    <property type="entry name" value="Actin/actin-like_CS"/>
</dbReference>
<keyword evidence="9" id="KW-0206">Cytoskeleton</keyword>
<keyword evidence="5" id="KW-0963">Cytoplasm</keyword>
<evidence type="ECO:0000256" key="3">
    <source>
        <dbReference type="ARBA" id="ARBA00010121"/>
    </source>
</evidence>
<dbReference type="SUPFAM" id="SSF53067">
    <property type="entry name" value="Actin-like ATPase domain"/>
    <property type="match status" value="2"/>
</dbReference>
<dbReference type="Gene3D" id="3.90.640.10">
    <property type="entry name" value="Actin, Chain A, domain 4"/>
    <property type="match status" value="1"/>
</dbReference>
<dbReference type="AlphaFoldDB" id="A0A0B6Y9B5"/>
<gene>
    <name evidence="10" type="primary">ORF16714</name>
</gene>
<dbReference type="InterPro" id="IPR043129">
    <property type="entry name" value="ATPase_NBD"/>
</dbReference>
<dbReference type="FunFam" id="3.30.420.40:FF:000538">
    <property type="entry name" value="Actin-related protein 2"/>
    <property type="match status" value="1"/>
</dbReference>
<name>A0A0B6Y9B5_9EUPU</name>
<evidence type="ECO:0000256" key="5">
    <source>
        <dbReference type="ARBA" id="ARBA00022490"/>
    </source>
</evidence>
<dbReference type="SMART" id="SM00268">
    <property type="entry name" value="ACTIN"/>
    <property type="match status" value="1"/>
</dbReference>
<protein>
    <submittedName>
        <fullName evidence="10">Uncharacterized protein</fullName>
    </submittedName>
</protein>
<evidence type="ECO:0000256" key="6">
    <source>
        <dbReference type="ARBA" id="ARBA00022741"/>
    </source>
</evidence>
<evidence type="ECO:0000256" key="2">
    <source>
        <dbReference type="ARBA" id="ARBA00004245"/>
    </source>
</evidence>
<organism evidence="10">
    <name type="scientific">Arion vulgaris</name>
    <dbReference type="NCBI Taxonomy" id="1028688"/>
    <lineage>
        <taxon>Eukaryota</taxon>
        <taxon>Metazoa</taxon>
        <taxon>Spiralia</taxon>
        <taxon>Lophotrochozoa</taxon>
        <taxon>Mollusca</taxon>
        <taxon>Gastropoda</taxon>
        <taxon>Heterobranchia</taxon>
        <taxon>Euthyneura</taxon>
        <taxon>Panpulmonata</taxon>
        <taxon>Eupulmonata</taxon>
        <taxon>Stylommatophora</taxon>
        <taxon>Helicina</taxon>
        <taxon>Arionoidea</taxon>
        <taxon>Arionidae</taxon>
        <taxon>Arion</taxon>
    </lineage>
</organism>
<dbReference type="GO" id="GO:0003779">
    <property type="term" value="F:actin binding"/>
    <property type="evidence" value="ECO:0007669"/>
    <property type="project" value="UniProtKB-KW"/>
</dbReference>
<comment type="similarity">
    <text evidence="3">Belongs to the actin family. ARP2 subfamily.</text>
</comment>
<comment type="function">
    <text evidence="1">Actins are highly conserved proteins that are involved in various types of cell motility and are ubiquitously expressed in all eukaryotic cells.</text>
</comment>
<dbReference type="GO" id="GO:0005856">
    <property type="term" value="C:cytoskeleton"/>
    <property type="evidence" value="ECO:0007669"/>
    <property type="project" value="UniProtKB-SubCell"/>
</dbReference>
<dbReference type="GO" id="GO:0005524">
    <property type="term" value="F:ATP binding"/>
    <property type="evidence" value="ECO:0007669"/>
    <property type="project" value="UniProtKB-KW"/>
</dbReference>
<evidence type="ECO:0000313" key="10">
    <source>
        <dbReference type="EMBL" id="CEK52416.1"/>
    </source>
</evidence>
<evidence type="ECO:0000256" key="1">
    <source>
        <dbReference type="ARBA" id="ARBA00003520"/>
    </source>
</evidence>
<dbReference type="Gene3D" id="3.30.420.40">
    <property type="match status" value="2"/>
</dbReference>
<accession>A0A0B6Y9B5</accession>
<reference evidence="10" key="1">
    <citation type="submission" date="2014-12" db="EMBL/GenBank/DDBJ databases">
        <title>Insight into the proteome of Arion vulgaris.</title>
        <authorList>
            <person name="Aradska J."/>
            <person name="Bulat T."/>
            <person name="Smidak R."/>
            <person name="Sarate P."/>
            <person name="Gangsoo J."/>
            <person name="Sialana F."/>
            <person name="Bilban M."/>
            <person name="Lubec G."/>
        </authorList>
    </citation>
    <scope>NUCLEOTIDE SEQUENCE</scope>
    <source>
        <tissue evidence="10">Skin</tissue>
    </source>
</reference>
<dbReference type="PRINTS" id="PR00190">
    <property type="entry name" value="ACTIN"/>
</dbReference>
<dbReference type="FunFam" id="3.90.640.10:FF:000005">
    <property type="entry name" value="Actin-related protein 2"/>
    <property type="match status" value="1"/>
</dbReference>
<evidence type="ECO:0000256" key="4">
    <source>
        <dbReference type="ARBA" id="ARBA00022481"/>
    </source>
</evidence>
<keyword evidence="4" id="KW-0488">Methylation</keyword>
<dbReference type="PANTHER" id="PTHR11937">
    <property type="entry name" value="ACTIN"/>
    <property type="match status" value="1"/>
</dbReference>
<comment type="subcellular location">
    <subcellularLocation>
        <location evidence="2">Cytoplasm</location>
        <location evidence="2">Cytoskeleton</location>
    </subcellularLocation>
</comment>
<proteinExistence type="inferred from homology"/>
<dbReference type="CDD" id="cd10220">
    <property type="entry name" value="ASKHA_NBD_Arp2"/>
    <property type="match status" value="1"/>
</dbReference>
<dbReference type="Pfam" id="PF00022">
    <property type="entry name" value="Actin"/>
    <property type="match status" value="1"/>
</dbReference>
<keyword evidence="6" id="KW-0547">Nucleotide-binding</keyword>
<evidence type="ECO:0000256" key="7">
    <source>
        <dbReference type="ARBA" id="ARBA00022840"/>
    </source>
</evidence>
<keyword evidence="8" id="KW-0009">Actin-binding</keyword>
<dbReference type="EMBL" id="HACG01005551">
    <property type="protein sequence ID" value="CEK52416.1"/>
    <property type="molecule type" value="Transcribed_RNA"/>
</dbReference>
<evidence type="ECO:0000256" key="9">
    <source>
        <dbReference type="ARBA" id="ARBA00023212"/>
    </source>
</evidence>
<evidence type="ECO:0000256" key="8">
    <source>
        <dbReference type="ARBA" id="ARBA00023203"/>
    </source>
</evidence>
<dbReference type="PROSITE" id="PS01132">
    <property type="entry name" value="ACTINS_ACT_LIKE"/>
    <property type="match status" value="1"/>
</dbReference>
<keyword evidence="7" id="KW-0067">ATP-binding</keyword>
<dbReference type="InterPro" id="IPR004000">
    <property type="entry name" value="Actin"/>
</dbReference>
<sequence>MDSQGRKVIVCDNGTGFVKCGYAGSNFPAYIFPSLVGRPMIRSTAKVGDIEIKDLMVGEEASELRSMLEVNYPMENGIVRNWEDMTHLYDHTFGPQKMNVDTKNTRILLTEPPMNPMKNREKMIQLMFEKYQFHSVHVAIQAVLTLYAQGLVTGVVVDSGDGVTHFCPVYDGFSLPHLTRRLDIAGRDITRYLIKLLLLRGYAFNHSADFETVRMMKEKLCYVAYDIELEQKLALDTTVLVEPYTLPDGRVIKVGGERFGAPEALFQPHLINVDSVGVAELLFNTIQAADMDLRADFYKHIVLSGGSTMYPGLPSRLEREIKQLYLERVLKGNTTALSKFKIRIEDPPRRKHMVFMGGSVLADIMKDKDEFWLLRSEYEESGLRVLDKLLRPATH</sequence>